<dbReference type="EMBL" id="MXPU01000007">
    <property type="protein sequence ID" value="OWO94733.1"/>
    <property type="molecule type" value="Genomic_DNA"/>
</dbReference>
<dbReference type="Proteomes" id="UP000197269">
    <property type="component" value="Unassembled WGS sequence"/>
</dbReference>
<gene>
    <name evidence="1" type="ORF">B5E41_13410</name>
</gene>
<proteinExistence type="predicted"/>
<evidence type="ECO:0000313" key="1">
    <source>
        <dbReference type="EMBL" id="OWO94733.1"/>
    </source>
</evidence>
<comment type="caution">
    <text evidence="1">The sequence shown here is derived from an EMBL/GenBank/DDBJ whole genome shotgun (WGS) entry which is preliminary data.</text>
</comment>
<organism evidence="1 2">
    <name type="scientific">Rhizobium esperanzae</name>
    <dbReference type="NCBI Taxonomy" id="1967781"/>
    <lineage>
        <taxon>Bacteria</taxon>
        <taxon>Pseudomonadati</taxon>
        <taxon>Pseudomonadota</taxon>
        <taxon>Alphaproteobacteria</taxon>
        <taxon>Hyphomicrobiales</taxon>
        <taxon>Rhizobiaceae</taxon>
        <taxon>Rhizobium/Agrobacterium group</taxon>
        <taxon>Rhizobium</taxon>
    </lineage>
</organism>
<name>A0A246DWM2_9HYPH</name>
<sequence>MTPLQPVSRCALNNAELALCQRVYDRITSARPLVSDAEREDLASMIIRSYQHGVMDEDALVRLLS</sequence>
<accession>A0A246DWM2</accession>
<protein>
    <submittedName>
        <fullName evidence="1">Uncharacterized protein</fullName>
    </submittedName>
</protein>
<reference evidence="1 2" key="1">
    <citation type="submission" date="2017-03" db="EMBL/GenBank/DDBJ databases">
        <title>Genome of strain Rhizobium sp. CNPSo 668.</title>
        <authorList>
            <person name="Ribeiro R."/>
        </authorList>
    </citation>
    <scope>NUCLEOTIDE SEQUENCE [LARGE SCALE GENOMIC DNA]</scope>
    <source>
        <strain evidence="1 2">CNPSo 668</strain>
    </source>
</reference>
<evidence type="ECO:0000313" key="2">
    <source>
        <dbReference type="Proteomes" id="UP000197269"/>
    </source>
</evidence>
<dbReference type="AlphaFoldDB" id="A0A246DWM2"/>